<dbReference type="InterPro" id="IPR019925">
    <property type="entry name" value="DNA_repair_protein_predicted"/>
</dbReference>
<protein>
    <submittedName>
        <fullName evidence="3">RecB family exonuclease</fullName>
    </submittedName>
</protein>
<dbReference type="SUPFAM" id="SSF52540">
    <property type="entry name" value="P-loop containing nucleoside triphosphate hydrolases"/>
    <property type="match status" value="1"/>
</dbReference>
<feature type="domain" description="PD-(D/E)XK endonuclease-like" evidence="2">
    <location>
        <begin position="645"/>
        <end position="896"/>
    </location>
</feature>
<keyword evidence="3" id="KW-0269">Exonuclease</keyword>
<dbReference type="SUPFAM" id="SSF52980">
    <property type="entry name" value="Restriction endonuclease-like"/>
    <property type="match status" value="1"/>
</dbReference>
<dbReference type="EMBL" id="UOFC01000014">
    <property type="protein sequence ID" value="VAW44623.1"/>
    <property type="molecule type" value="Genomic_DNA"/>
</dbReference>
<evidence type="ECO:0000259" key="2">
    <source>
        <dbReference type="Pfam" id="PF12705"/>
    </source>
</evidence>
<dbReference type="AlphaFoldDB" id="A0A3B0VWT4"/>
<keyword evidence="3" id="KW-0378">Hydrolase</keyword>
<dbReference type="NCBIfam" id="TIGR03623">
    <property type="entry name" value="probable DNA repair protein"/>
    <property type="match status" value="1"/>
</dbReference>
<gene>
    <name evidence="3" type="ORF">MNBD_GAMMA03-1583</name>
</gene>
<dbReference type="InterPro" id="IPR011604">
    <property type="entry name" value="PDDEXK-like_dom_sf"/>
</dbReference>
<dbReference type="InterPro" id="IPR011335">
    <property type="entry name" value="Restrct_endonuc-II-like"/>
</dbReference>
<accession>A0A3B0VWT4</accession>
<dbReference type="GO" id="GO:0004527">
    <property type="term" value="F:exonuclease activity"/>
    <property type="evidence" value="ECO:0007669"/>
    <property type="project" value="UniProtKB-KW"/>
</dbReference>
<keyword evidence="3" id="KW-0540">Nuclease</keyword>
<sequence>MKQIHITANSRLSATLKKQAIQTHCATVIETPVVMTLPQWWQQWREGCLIRGELSVKALPAKVLNGFESLWLWEQVLQQVLQQTADKGEQEEVEEQQKETIETSDDHRVDPPHFNPSIALLNVSSTAKWLQQAWTLSQEWLPESWLESPYLSDESQLFKQCQIRYRHTLQCHNWVDEVLAQQQFLNDLQQGKGGLPEQFCLHGFDEIPPFMQQWQRIVEERGVSCQTMAMQTVDSATQMAFFYAAQDEQDEVQQVALWCVAQWQALSQSKPLNDIRIGVVSPNVADCKTALTQCLDEQLYLQGLQPLHIQRTSPPFYNLSLGLPLSESPLVQNALLSLQLFLMPNKPCAYQDWSQWLTSVYTHGDLAPRQQADAAFRQLQWANFCWPKLLKTNAAQRLPSVLQQRLAKESMSMPRTIRSLSEFVIECQAILQRMAWTQSRPLNSDEYQQKIAFESALVQFGGLIEMGGKQSVSEWLSRFKRFLSEQLHQSQSQGLQPIQIMGVLEAGGQPFDALWVLGLSDEAWPRAANPNPFLPIALQRDVGSPRCDAKRELNYAQQVTERLAHSATQTVWSYAQQKNDAEQLESPLIEVLNLNAYTAKPYQSLALSSFQKRPKSALQWVVDAQGTDMPKGRLAPGGTGILKAQSQCPLMAFMDYRLGAKYGLQTVEEGLQDSKQGIVVHRILERFWQDIQTQEALNTLSEEELKTQLNQLIEQVFAEQFTTLETAYLKGERQRLFELCFDWLHFEKNRPSFRVIETEREYQIALAGILFKVVIDRVDDVGGGEIILDYKTGKATINDLLKTPNKAPQLAVYLHALEERVAGIGYGILHSDDGVSISAIVEEAEVLNNGYSIQVFAKKAEKKGEFFEVAWNDFLDHLKQQVQVLAEQIQRGEAPVVFEKEADIQYAHCKLALRLPEVKQQQSTL</sequence>
<dbReference type="InterPro" id="IPR027417">
    <property type="entry name" value="P-loop_NTPase"/>
</dbReference>
<proteinExistence type="predicted"/>
<name>A0A3B0VWT4_9ZZZZ</name>
<organism evidence="3">
    <name type="scientific">hydrothermal vent metagenome</name>
    <dbReference type="NCBI Taxonomy" id="652676"/>
    <lineage>
        <taxon>unclassified sequences</taxon>
        <taxon>metagenomes</taxon>
        <taxon>ecological metagenomes</taxon>
    </lineage>
</organism>
<dbReference type="Pfam" id="PF12705">
    <property type="entry name" value="PDDEXK_1"/>
    <property type="match status" value="1"/>
</dbReference>
<dbReference type="InterPro" id="IPR038726">
    <property type="entry name" value="PDDEXK_AddAB-type"/>
</dbReference>
<dbReference type="Gene3D" id="3.40.50.300">
    <property type="entry name" value="P-loop containing nucleotide triphosphate hydrolases"/>
    <property type="match status" value="1"/>
</dbReference>
<reference evidence="3" key="1">
    <citation type="submission" date="2018-06" db="EMBL/GenBank/DDBJ databases">
        <authorList>
            <person name="Zhirakovskaya E."/>
        </authorList>
    </citation>
    <scope>NUCLEOTIDE SEQUENCE</scope>
</reference>
<dbReference type="Gene3D" id="3.90.320.10">
    <property type="match status" value="1"/>
</dbReference>
<evidence type="ECO:0000313" key="3">
    <source>
        <dbReference type="EMBL" id="VAW44623.1"/>
    </source>
</evidence>
<evidence type="ECO:0000256" key="1">
    <source>
        <dbReference type="SAM" id="MobiDB-lite"/>
    </source>
</evidence>
<feature type="region of interest" description="Disordered" evidence="1">
    <location>
        <begin position="87"/>
        <end position="109"/>
    </location>
</feature>